<name>A0AAV9CYZ6_ACOCL</name>
<gene>
    <name evidence="2" type="ORF">QJS10_CPA16g00874</name>
</gene>
<feature type="domain" description="Atos-like conserved" evidence="1">
    <location>
        <begin position="247"/>
        <end position="306"/>
    </location>
</feature>
<reference evidence="2" key="1">
    <citation type="journal article" date="2023" name="Nat. Commun.">
        <title>Diploid and tetraploid genomes of Acorus and the evolution of monocots.</title>
        <authorList>
            <person name="Ma L."/>
            <person name="Liu K.W."/>
            <person name="Li Z."/>
            <person name="Hsiao Y.Y."/>
            <person name="Qi Y."/>
            <person name="Fu T."/>
            <person name="Tang G.D."/>
            <person name="Zhang D."/>
            <person name="Sun W.H."/>
            <person name="Liu D.K."/>
            <person name="Li Y."/>
            <person name="Chen G.Z."/>
            <person name="Liu X.D."/>
            <person name="Liao X.Y."/>
            <person name="Jiang Y.T."/>
            <person name="Yu X."/>
            <person name="Hao Y."/>
            <person name="Huang J."/>
            <person name="Zhao X.W."/>
            <person name="Ke S."/>
            <person name="Chen Y.Y."/>
            <person name="Wu W.L."/>
            <person name="Hsu J.L."/>
            <person name="Lin Y.F."/>
            <person name="Huang M.D."/>
            <person name="Li C.Y."/>
            <person name="Huang L."/>
            <person name="Wang Z.W."/>
            <person name="Zhao X."/>
            <person name="Zhong W.Y."/>
            <person name="Peng D.H."/>
            <person name="Ahmad S."/>
            <person name="Lan S."/>
            <person name="Zhang J.S."/>
            <person name="Tsai W.C."/>
            <person name="Van de Peer Y."/>
            <person name="Liu Z.J."/>
        </authorList>
    </citation>
    <scope>NUCLEOTIDE SEQUENCE</scope>
    <source>
        <strain evidence="2">CP</strain>
    </source>
</reference>
<evidence type="ECO:0000259" key="1">
    <source>
        <dbReference type="SMART" id="SM01177"/>
    </source>
</evidence>
<protein>
    <recommendedName>
        <fullName evidence="1">Atos-like conserved domain-containing protein</fullName>
    </recommendedName>
</protein>
<evidence type="ECO:0000313" key="3">
    <source>
        <dbReference type="Proteomes" id="UP001180020"/>
    </source>
</evidence>
<dbReference type="PANTHER" id="PTHR13199:SF11">
    <property type="entry name" value="PROTEIN ATOSSA"/>
    <property type="match status" value="1"/>
</dbReference>
<dbReference type="AlphaFoldDB" id="A0AAV9CYZ6"/>
<dbReference type="InterPro" id="IPR051506">
    <property type="entry name" value="ATOS_Transcription_Regulators"/>
</dbReference>
<proteinExistence type="predicted"/>
<dbReference type="EMBL" id="JAUJYO010000016">
    <property type="protein sequence ID" value="KAK1294135.1"/>
    <property type="molecule type" value="Genomic_DNA"/>
</dbReference>
<dbReference type="Proteomes" id="UP001180020">
    <property type="component" value="Unassembled WGS sequence"/>
</dbReference>
<dbReference type="SMART" id="SM01177">
    <property type="entry name" value="DUF4210"/>
    <property type="match status" value="1"/>
</dbReference>
<organism evidence="2 3">
    <name type="scientific">Acorus calamus</name>
    <name type="common">Sweet flag</name>
    <dbReference type="NCBI Taxonomy" id="4465"/>
    <lineage>
        <taxon>Eukaryota</taxon>
        <taxon>Viridiplantae</taxon>
        <taxon>Streptophyta</taxon>
        <taxon>Embryophyta</taxon>
        <taxon>Tracheophyta</taxon>
        <taxon>Spermatophyta</taxon>
        <taxon>Magnoliopsida</taxon>
        <taxon>Liliopsida</taxon>
        <taxon>Acoraceae</taxon>
        <taxon>Acorus</taxon>
    </lineage>
</organism>
<dbReference type="InterPro" id="IPR025261">
    <property type="entry name" value="Atos-like_cons_dom"/>
</dbReference>
<evidence type="ECO:0000313" key="2">
    <source>
        <dbReference type="EMBL" id="KAK1294135.1"/>
    </source>
</evidence>
<accession>A0AAV9CYZ6</accession>
<reference evidence="2" key="2">
    <citation type="submission" date="2023-06" db="EMBL/GenBank/DDBJ databases">
        <authorList>
            <person name="Ma L."/>
            <person name="Liu K.-W."/>
            <person name="Li Z."/>
            <person name="Hsiao Y.-Y."/>
            <person name="Qi Y."/>
            <person name="Fu T."/>
            <person name="Tang G."/>
            <person name="Zhang D."/>
            <person name="Sun W.-H."/>
            <person name="Liu D.-K."/>
            <person name="Li Y."/>
            <person name="Chen G.-Z."/>
            <person name="Liu X.-D."/>
            <person name="Liao X.-Y."/>
            <person name="Jiang Y.-T."/>
            <person name="Yu X."/>
            <person name="Hao Y."/>
            <person name="Huang J."/>
            <person name="Zhao X.-W."/>
            <person name="Ke S."/>
            <person name="Chen Y.-Y."/>
            <person name="Wu W.-L."/>
            <person name="Hsu J.-L."/>
            <person name="Lin Y.-F."/>
            <person name="Huang M.-D."/>
            <person name="Li C.-Y."/>
            <person name="Huang L."/>
            <person name="Wang Z.-W."/>
            <person name="Zhao X."/>
            <person name="Zhong W.-Y."/>
            <person name="Peng D.-H."/>
            <person name="Ahmad S."/>
            <person name="Lan S."/>
            <person name="Zhang J.-S."/>
            <person name="Tsai W.-C."/>
            <person name="Van De Peer Y."/>
            <person name="Liu Z.-J."/>
        </authorList>
    </citation>
    <scope>NUCLEOTIDE SEQUENCE</scope>
    <source>
        <strain evidence="2">CP</strain>
        <tissue evidence="2">Leaves</tissue>
    </source>
</reference>
<comment type="caution">
    <text evidence="2">The sequence shown here is derived from an EMBL/GenBank/DDBJ whole genome shotgun (WGS) entry which is preliminary data.</text>
</comment>
<keyword evidence="3" id="KW-1185">Reference proteome</keyword>
<dbReference type="PANTHER" id="PTHR13199">
    <property type="entry name" value="GH03947P"/>
    <property type="match status" value="1"/>
</dbReference>
<dbReference type="Pfam" id="PF13915">
    <property type="entry name" value="DUF4210"/>
    <property type="match status" value="1"/>
</dbReference>
<sequence>MDVHGLQVRKRLLSPLNGMLSPRQFNGDHLDLGRNNVFTNSGVPVGNERVFKIQGKKANIGKNGYIDAPIWSSTRCLGWSEPAADNGSNPFLFTDGPLLDNQDPCDNCLVSRGIDFCRDRSKGSNCISRKGELTLSLSPLGPTWSERMKNAEYFRVAVKDGEHCISKNMGVLLDESAPRISHSPNADERGISASNCQDIGMLGSDTEKLTPQSCPETGSKWGPESIPLPQCVKLVRSLSGASVRRSLVGSFEESLLSGRFSSGKANQRIDGFLAVLNVTGGNFIPPSQKLPFSVTSIDGDSCLLYYASIDLAGNLPSNKGRGKLKRSLSNDESRSAKSWLRVPMKGRIQLVLSNPEKTPLHTFLCSYDLSDMPAGTKTFMRQKVNLASCSSTLDPMEKEKITDMKNGRTPTMALGRSHPTQLSNEFTVSNQGNILYSMRPMQQDAKVKDDGSDILGFVYDDDSQQYDDHLEKQNVEGFPLCFPSEDHLEKQNGFNRKAVDDINKGECRKSEEGKSISLNACHLLNKKLVGSSLKLIVEQHFPADPKYFDISN</sequence>